<protein>
    <submittedName>
        <fullName evidence="2">Uncharacterized protein</fullName>
    </submittedName>
</protein>
<dbReference type="KEGG" id="acaf:CA12_35990"/>
<dbReference type="EMBL" id="CP036265">
    <property type="protein sequence ID" value="QDT17474.1"/>
    <property type="molecule type" value="Genomic_DNA"/>
</dbReference>
<feature type="region of interest" description="Disordered" evidence="1">
    <location>
        <begin position="135"/>
        <end position="156"/>
    </location>
</feature>
<sequence length="278" mass="29087">MTAAVHPPFGDPMSEVPPIREDESPAETPRSRWATALAVLGLGTAEGAGGLGVSLAVHGGVLLAMALWAIDLHGTGSGLMLSVTPGTEESAEIELIDTQWDKSGGSPLQITAPPLELFAEDAPGMEVEVLTASAGGVSEGTGAGTGEGDGDGDGANPETIQLPGGGTAIRKGSFTVWTVPPDPRPMQDYAIVIEVDLPEKLRLRRYPKHDLYGMVKGTDDFLMRLPGNSLADRRGFLPIRDGKVQFVVGIPGAESLVKDRITVGSKLLNESQTLELVF</sequence>
<dbReference type="OrthoDB" id="246218at2"/>
<name>A0A517PDN1_9PLAN</name>
<gene>
    <name evidence="2" type="ORF">CA12_35990</name>
</gene>
<dbReference type="AlphaFoldDB" id="A0A517PDN1"/>
<reference evidence="2 3" key="1">
    <citation type="submission" date="2019-02" db="EMBL/GenBank/DDBJ databases">
        <title>Deep-cultivation of Planctomycetes and their phenomic and genomic characterization uncovers novel biology.</title>
        <authorList>
            <person name="Wiegand S."/>
            <person name="Jogler M."/>
            <person name="Boedeker C."/>
            <person name="Pinto D."/>
            <person name="Vollmers J."/>
            <person name="Rivas-Marin E."/>
            <person name="Kohn T."/>
            <person name="Peeters S.H."/>
            <person name="Heuer A."/>
            <person name="Rast P."/>
            <person name="Oberbeckmann S."/>
            <person name="Bunk B."/>
            <person name="Jeske O."/>
            <person name="Meyerdierks A."/>
            <person name="Storesund J.E."/>
            <person name="Kallscheuer N."/>
            <person name="Luecker S."/>
            <person name="Lage O.M."/>
            <person name="Pohl T."/>
            <person name="Merkel B.J."/>
            <person name="Hornburger P."/>
            <person name="Mueller R.-W."/>
            <person name="Bruemmer F."/>
            <person name="Labrenz M."/>
            <person name="Spormann A.M."/>
            <person name="Op den Camp H."/>
            <person name="Overmann J."/>
            <person name="Amann R."/>
            <person name="Jetten M.S.M."/>
            <person name="Mascher T."/>
            <person name="Medema M.H."/>
            <person name="Devos D.P."/>
            <person name="Kaster A.-K."/>
            <person name="Ovreas L."/>
            <person name="Rohde M."/>
            <person name="Galperin M.Y."/>
            <person name="Jogler C."/>
        </authorList>
    </citation>
    <scope>NUCLEOTIDE SEQUENCE [LARGE SCALE GENOMIC DNA]</scope>
    <source>
        <strain evidence="2 3">CA12</strain>
    </source>
</reference>
<keyword evidence="3" id="KW-1185">Reference proteome</keyword>
<accession>A0A517PDN1</accession>
<feature type="region of interest" description="Disordered" evidence="1">
    <location>
        <begin position="1"/>
        <end position="30"/>
    </location>
</feature>
<evidence type="ECO:0000256" key="1">
    <source>
        <dbReference type="SAM" id="MobiDB-lite"/>
    </source>
</evidence>
<feature type="compositionally biased region" description="Gly residues" evidence="1">
    <location>
        <begin position="137"/>
        <end position="147"/>
    </location>
</feature>
<dbReference type="RefSeq" id="WP_145360341.1">
    <property type="nucleotide sequence ID" value="NZ_CP036265.1"/>
</dbReference>
<proteinExistence type="predicted"/>
<evidence type="ECO:0000313" key="2">
    <source>
        <dbReference type="EMBL" id="QDT17474.1"/>
    </source>
</evidence>
<evidence type="ECO:0000313" key="3">
    <source>
        <dbReference type="Proteomes" id="UP000318741"/>
    </source>
</evidence>
<dbReference type="Proteomes" id="UP000318741">
    <property type="component" value="Chromosome"/>
</dbReference>
<organism evidence="2 3">
    <name type="scientific">Alienimonas californiensis</name>
    <dbReference type="NCBI Taxonomy" id="2527989"/>
    <lineage>
        <taxon>Bacteria</taxon>
        <taxon>Pseudomonadati</taxon>
        <taxon>Planctomycetota</taxon>
        <taxon>Planctomycetia</taxon>
        <taxon>Planctomycetales</taxon>
        <taxon>Planctomycetaceae</taxon>
        <taxon>Alienimonas</taxon>
    </lineage>
</organism>